<dbReference type="Proteomes" id="UP000295371">
    <property type="component" value="Unassembled WGS sequence"/>
</dbReference>
<evidence type="ECO:0000256" key="1">
    <source>
        <dbReference type="SAM" id="Phobius"/>
    </source>
</evidence>
<dbReference type="AlphaFoldDB" id="A0A4R7J8N9"/>
<comment type="caution">
    <text evidence="2">The sequence shown here is derived from an EMBL/GenBank/DDBJ whole genome shotgun (WGS) entry which is preliminary data.</text>
</comment>
<evidence type="ECO:0000313" key="3">
    <source>
        <dbReference type="Proteomes" id="UP000295371"/>
    </source>
</evidence>
<accession>A0A4R7J8N9</accession>
<dbReference type="Pfam" id="PF07077">
    <property type="entry name" value="DUF1345"/>
    <property type="match status" value="1"/>
</dbReference>
<dbReference type="InterPro" id="IPR009781">
    <property type="entry name" value="DUF1345"/>
</dbReference>
<feature type="transmembrane region" description="Helical" evidence="1">
    <location>
        <begin position="48"/>
        <end position="71"/>
    </location>
</feature>
<dbReference type="EMBL" id="SOAW01000001">
    <property type="protein sequence ID" value="TDT32907.1"/>
    <property type="molecule type" value="Genomic_DNA"/>
</dbReference>
<reference evidence="2 3" key="1">
    <citation type="submission" date="2019-03" db="EMBL/GenBank/DDBJ databases">
        <title>Genomic Encyclopedia of Archaeal and Bacterial Type Strains, Phase II (KMG-II): from individual species to whole genera.</title>
        <authorList>
            <person name="Goeker M."/>
        </authorList>
    </citation>
    <scope>NUCLEOTIDE SEQUENCE [LARGE SCALE GENOMIC DNA]</scope>
    <source>
        <strain evidence="2 3">DSM 24323</strain>
    </source>
</reference>
<keyword evidence="1" id="KW-1133">Transmembrane helix</keyword>
<evidence type="ECO:0000313" key="2">
    <source>
        <dbReference type="EMBL" id="TDT32907.1"/>
    </source>
</evidence>
<proteinExistence type="predicted"/>
<sequence>MAVQPLAVVPRPGRGADLGRLGLGTVAGLLTAFNLVTSADPWTRVMCAYLAAPVVATVITGALSHAVFVQLDSGSLHELLRRTEQRRTLLDFLFSTDDSGLSWAVQGALGSLIAIFWLILNGERDDGRVAVLTVLGVTAAWVMMVLAYTVDYARANAVQEGLEFPGVEHPVFSDYVYQSLTVATSVATSDADITSRSMRRLVSGNAVVAFVFNTVIVALLVSLVTSFR</sequence>
<keyword evidence="1" id="KW-0812">Transmembrane</keyword>
<feature type="transmembrane region" description="Helical" evidence="1">
    <location>
        <begin position="18"/>
        <end position="36"/>
    </location>
</feature>
<feature type="transmembrane region" description="Helical" evidence="1">
    <location>
        <begin position="100"/>
        <end position="120"/>
    </location>
</feature>
<name>A0A4R7J8N9_9ACTN</name>
<feature type="transmembrane region" description="Helical" evidence="1">
    <location>
        <begin position="129"/>
        <end position="150"/>
    </location>
</feature>
<organism evidence="2 3">
    <name type="scientific">Naumannella halotolerans</name>
    <dbReference type="NCBI Taxonomy" id="993414"/>
    <lineage>
        <taxon>Bacteria</taxon>
        <taxon>Bacillati</taxon>
        <taxon>Actinomycetota</taxon>
        <taxon>Actinomycetes</taxon>
        <taxon>Propionibacteriales</taxon>
        <taxon>Propionibacteriaceae</taxon>
        <taxon>Naumannella</taxon>
    </lineage>
</organism>
<protein>
    <submittedName>
        <fullName evidence="2">Putative membrane protein</fullName>
    </submittedName>
</protein>
<gene>
    <name evidence="2" type="ORF">CLV29_0497</name>
</gene>
<dbReference type="OrthoDB" id="64737at2"/>
<keyword evidence="3" id="KW-1185">Reference proteome</keyword>
<dbReference type="RefSeq" id="WP_133753491.1">
    <property type="nucleotide sequence ID" value="NZ_SOAW01000001.1"/>
</dbReference>
<feature type="transmembrane region" description="Helical" evidence="1">
    <location>
        <begin position="206"/>
        <end position="227"/>
    </location>
</feature>
<keyword evidence="1" id="KW-0472">Membrane</keyword>